<reference evidence="2" key="2">
    <citation type="submission" date="2015-01" db="EMBL/GenBank/DDBJ databases">
        <title>Evolutionary Origins and Diversification of the Mycorrhizal Mutualists.</title>
        <authorList>
            <consortium name="DOE Joint Genome Institute"/>
            <consortium name="Mycorrhizal Genomics Consortium"/>
            <person name="Kohler A."/>
            <person name="Kuo A."/>
            <person name="Nagy L.G."/>
            <person name="Floudas D."/>
            <person name="Copeland A."/>
            <person name="Barry K.W."/>
            <person name="Cichocki N."/>
            <person name="Veneault-Fourrey C."/>
            <person name="LaButti K."/>
            <person name="Lindquist E.A."/>
            <person name="Lipzen A."/>
            <person name="Lundell T."/>
            <person name="Morin E."/>
            <person name="Murat C."/>
            <person name="Riley R."/>
            <person name="Ohm R."/>
            <person name="Sun H."/>
            <person name="Tunlid A."/>
            <person name="Henrissat B."/>
            <person name="Grigoriev I.V."/>
            <person name="Hibbett D.S."/>
            <person name="Martin F."/>
        </authorList>
    </citation>
    <scope>NUCLEOTIDE SEQUENCE [LARGE SCALE GENOMIC DNA]</scope>
    <source>
        <strain evidence="2">UH-Slu-Lm8-n1</strain>
    </source>
</reference>
<sequence length="946" mass="104054">MDLTPCRQCQCRGYLEMGTNECACTHTEQDHAVVVVHLPARRCSSGSFFSPIENPATFRTLCALCNGAYFIHTPPSAHFPVTPNIWPGSNLSLPSSSTSSENSVLARYIQPPPSPLANIPLNTGTQHLSMVPTPHLRLWSPPGAPVSGNTNDRCRAPHGVSASPLTSVPLISRRAGRSGEQSRGSARRVIQRVTQNIKYLVVIHPEPVYGTVATEFDRLFREVHCPVPQKIGSFLHQAESLGLSFKFETMARPDEFAGPLFDTQVTQHLEGKGFAFSCPLGMSNVETMSRYTWSFLMTGKSQRSAFGAKLSSSRKSAEDVTHKDLANNAEKLPAPSPLHDHRLVFILPLQYIITGPLQGHGMHLCLAPKLWNKHFHPDIHEQDTEFTCADGCSEELSADSEMDFVNPDIESSALFPPIASGSRTSQARSLPSPVNRAVSLSPLHAPQILSLDTSTPNFSMILRPRHQSSVALVTAWRERLAAALTSMRSLLGDDTVTIIINANTASLAAQAFINNIKCWSSQPEDALRSNVQLMGVTITGLTPISIITGHFDVSIGDGVGNGVLRSFWNEVIRIITEDSGHWQCTCDGYWVPIVTSLPPCDEDIVAFRTYGIIFRTSLLMDLEMLPISPIILLFLISDYTTAIASSFTTTVAPIGSERLRRWPPSYVTNTATGRLELSISPATELYSMILDIDASAQIGQLRRLPETALAELGHRLQCQTFFGNQIARDTPDHVIYSSMRQAFDCLIGDNVTLREHIGAQDTPSSIIGGIFGGRILSSAEQVIRLLAINVTPIGSSNDIIIARFKLHLERYIRGSGTPTLHDGSDLFGMGSLEDDPLLRAREFLRCITGSDFLPACPQQKIPLNFQTQWSHSWGRNVGIHIHTCFYAIDVLLDQECTHIVEQDILADTSISTDFDRWMHSCTGDNASNNYNTLNFEFPSCSFSLHQ</sequence>
<organism evidence="1 2">
    <name type="scientific">Suillus luteus UH-Slu-Lm8-n1</name>
    <dbReference type="NCBI Taxonomy" id="930992"/>
    <lineage>
        <taxon>Eukaryota</taxon>
        <taxon>Fungi</taxon>
        <taxon>Dikarya</taxon>
        <taxon>Basidiomycota</taxon>
        <taxon>Agaricomycotina</taxon>
        <taxon>Agaricomycetes</taxon>
        <taxon>Agaricomycetidae</taxon>
        <taxon>Boletales</taxon>
        <taxon>Suillineae</taxon>
        <taxon>Suillaceae</taxon>
        <taxon>Suillus</taxon>
    </lineage>
</organism>
<reference evidence="1 2" key="1">
    <citation type="submission" date="2014-04" db="EMBL/GenBank/DDBJ databases">
        <authorList>
            <consortium name="DOE Joint Genome Institute"/>
            <person name="Kuo A."/>
            <person name="Ruytinx J."/>
            <person name="Rineau F."/>
            <person name="Colpaert J."/>
            <person name="Kohler A."/>
            <person name="Nagy L.G."/>
            <person name="Floudas D."/>
            <person name="Copeland A."/>
            <person name="Barry K.W."/>
            <person name="Cichocki N."/>
            <person name="Veneault-Fourrey C."/>
            <person name="LaButti K."/>
            <person name="Lindquist E.A."/>
            <person name="Lipzen A."/>
            <person name="Lundell T."/>
            <person name="Morin E."/>
            <person name="Murat C."/>
            <person name="Sun H."/>
            <person name="Tunlid A."/>
            <person name="Henrissat B."/>
            <person name="Grigoriev I.V."/>
            <person name="Hibbett D.S."/>
            <person name="Martin F."/>
            <person name="Nordberg H.P."/>
            <person name="Cantor M.N."/>
            <person name="Hua S.X."/>
        </authorList>
    </citation>
    <scope>NUCLEOTIDE SEQUENCE [LARGE SCALE GENOMIC DNA]</scope>
    <source>
        <strain evidence="1 2">UH-Slu-Lm8-n1</strain>
    </source>
</reference>
<name>A0A0D0APF2_9AGAM</name>
<dbReference type="HOGENOM" id="CLU_289527_0_0_1"/>
<protein>
    <submittedName>
        <fullName evidence="1">Uncharacterized protein</fullName>
    </submittedName>
</protein>
<accession>A0A0D0APF2</accession>
<proteinExistence type="predicted"/>
<dbReference type="InParanoid" id="A0A0D0APF2"/>
<dbReference type="AlphaFoldDB" id="A0A0D0APF2"/>
<evidence type="ECO:0000313" key="1">
    <source>
        <dbReference type="EMBL" id="KIK33848.1"/>
    </source>
</evidence>
<keyword evidence="2" id="KW-1185">Reference proteome</keyword>
<dbReference type="Proteomes" id="UP000054485">
    <property type="component" value="Unassembled WGS sequence"/>
</dbReference>
<evidence type="ECO:0000313" key="2">
    <source>
        <dbReference type="Proteomes" id="UP000054485"/>
    </source>
</evidence>
<dbReference type="OrthoDB" id="3193108at2759"/>
<dbReference type="EMBL" id="KN835857">
    <property type="protein sequence ID" value="KIK33848.1"/>
    <property type="molecule type" value="Genomic_DNA"/>
</dbReference>
<gene>
    <name evidence="1" type="ORF">CY34DRAFT_18118</name>
</gene>